<dbReference type="RefSeq" id="WP_179363140.1">
    <property type="nucleotide sequence ID" value="NZ_CP026994.1"/>
</dbReference>
<dbReference type="AlphaFoldDB" id="A0A7D5RAF8"/>
<dbReference type="Proteomes" id="UP000509441">
    <property type="component" value="Chromosome"/>
</dbReference>
<organism evidence="2 3">
    <name type="scientific">Nitrosopumilus oxyclinae</name>
    <dbReference type="NCBI Taxonomy" id="1959104"/>
    <lineage>
        <taxon>Archaea</taxon>
        <taxon>Nitrososphaerota</taxon>
        <taxon>Nitrososphaeria</taxon>
        <taxon>Nitrosopumilales</taxon>
        <taxon>Nitrosopumilaceae</taxon>
        <taxon>Nitrosopumilus</taxon>
    </lineage>
</organism>
<dbReference type="GeneID" id="56060734"/>
<dbReference type="OrthoDB" id="378036at2157"/>
<keyword evidence="1" id="KW-0812">Transmembrane</keyword>
<keyword evidence="1" id="KW-0472">Membrane</keyword>
<evidence type="ECO:0000256" key="1">
    <source>
        <dbReference type="SAM" id="Phobius"/>
    </source>
</evidence>
<dbReference type="EMBL" id="CP026994">
    <property type="protein sequence ID" value="QLH04263.1"/>
    <property type="molecule type" value="Genomic_DNA"/>
</dbReference>
<name>A0A7D5RAF8_9ARCH</name>
<feature type="transmembrane region" description="Helical" evidence="1">
    <location>
        <begin position="20"/>
        <end position="42"/>
    </location>
</feature>
<protein>
    <submittedName>
        <fullName evidence="2">Uncharacterized protein</fullName>
    </submittedName>
</protein>
<dbReference type="KEGG" id="nox:C5F49_02240"/>
<evidence type="ECO:0000313" key="2">
    <source>
        <dbReference type="EMBL" id="QLH04263.1"/>
    </source>
</evidence>
<keyword evidence="3" id="KW-1185">Reference proteome</keyword>
<keyword evidence="1" id="KW-1133">Transmembrane helix</keyword>
<sequence>MKTSFNYFFTPVGPEYKKKFARNVGVIVLILFAFYGVMSLIGSVSESEKIEMIDDVSLTIPSAQEFLVMDCESLSHIYPDFPSEEVADAWITRMHECLNEQEKENVAPKVIELFKNIPEVQAFQMQYEDAQISVRNDHVSYFSGSEDGYLARMNLYFDENYILDHIEFHCYYQKVHQIELPQEDLASKIKKFGCKEYAESKNEN</sequence>
<accession>A0A7D5RAF8</accession>
<evidence type="ECO:0000313" key="3">
    <source>
        <dbReference type="Proteomes" id="UP000509441"/>
    </source>
</evidence>
<reference evidence="2 3" key="1">
    <citation type="submission" date="2018-02" db="EMBL/GenBank/DDBJ databases">
        <title>Complete genome of Nitrosopumilus oxyclinae HCE1.</title>
        <authorList>
            <person name="Qin W."/>
            <person name="Zheng Y."/>
            <person name="Stahl D.A."/>
        </authorList>
    </citation>
    <scope>NUCLEOTIDE SEQUENCE [LARGE SCALE GENOMIC DNA]</scope>
    <source>
        <strain evidence="2 3">HCE1</strain>
    </source>
</reference>
<proteinExistence type="predicted"/>
<gene>
    <name evidence="2" type="ORF">C5F49_02240</name>
</gene>